<keyword evidence="3 7" id="KW-1133">Transmembrane helix</keyword>
<proteinExistence type="inferred from homology"/>
<evidence type="ECO:0000256" key="1">
    <source>
        <dbReference type="ARBA" id="ARBA00004141"/>
    </source>
</evidence>
<feature type="transmembrane region" description="Helical" evidence="7">
    <location>
        <begin position="60"/>
        <end position="77"/>
    </location>
</feature>
<dbReference type="OrthoDB" id="5336366at2759"/>
<feature type="transmembrane region" description="Helical" evidence="7">
    <location>
        <begin position="87"/>
        <end position="104"/>
    </location>
</feature>
<feature type="transmembrane region" description="Helical" evidence="7">
    <location>
        <begin position="12"/>
        <end position="34"/>
    </location>
</feature>
<dbReference type="PANTHER" id="PTHR37278:SF1">
    <property type="entry name" value="AUTOPHAGY-RELATED PROTEIN 33-RELATED"/>
    <property type="match status" value="1"/>
</dbReference>
<feature type="region of interest" description="Disordered" evidence="6">
    <location>
        <begin position="123"/>
        <end position="206"/>
    </location>
</feature>
<evidence type="ECO:0000256" key="6">
    <source>
        <dbReference type="SAM" id="MobiDB-lite"/>
    </source>
</evidence>
<reference evidence="9" key="1">
    <citation type="submission" date="2016-05" db="EMBL/GenBank/DDBJ databases">
        <title>Comparative genomics of biotechnologically important yeasts.</title>
        <authorList>
            <consortium name="DOE Joint Genome Institute"/>
            <person name="Riley R."/>
            <person name="Haridas S."/>
            <person name="Wolfe K.H."/>
            <person name="Lopes M.R."/>
            <person name="Hittinger C.T."/>
            <person name="Goker M."/>
            <person name="Salamov A."/>
            <person name="Wisecaver J."/>
            <person name="Long T.M."/>
            <person name="Aerts A.L."/>
            <person name="Barry K."/>
            <person name="Choi C."/>
            <person name="Clum A."/>
            <person name="Coughlan A.Y."/>
            <person name="Deshpande S."/>
            <person name="Douglass A.P."/>
            <person name="Hanson S.J."/>
            <person name="Klenk H.-P."/>
            <person name="Labutti K."/>
            <person name="Lapidus A."/>
            <person name="Lindquist E."/>
            <person name="Lipzen A."/>
            <person name="Meier-Kolthoff J.P."/>
            <person name="Ohm R.A."/>
            <person name="Otillar R.P."/>
            <person name="Pangilinan J."/>
            <person name="Peng Y."/>
            <person name="Rokas A."/>
            <person name="Rosa C.A."/>
            <person name="Scheuner C."/>
            <person name="Sibirny A.A."/>
            <person name="Slot J.C."/>
            <person name="Stielow J.B."/>
            <person name="Sun H."/>
            <person name="Kurtzman C.P."/>
            <person name="Blackwell M."/>
            <person name="Grigoriev I.V."/>
            <person name="Jeffries T.W."/>
        </authorList>
    </citation>
    <scope>NUCLEOTIDE SEQUENCE [LARGE SCALE GENOMIC DNA]</scope>
    <source>
        <strain evidence="9">DSM 1968</strain>
    </source>
</reference>
<gene>
    <name evidence="8" type="ORF">ASCRUDRAFT_71315</name>
</gene>
<dbReference type="GO" id="GO:0005741">
    <property type="term" value="C:mitochondrial outer membrane"/>
    <property type="evidence" value="ECO:0007669"/>
    <property type="project" value="TreeGrafter"/>
</dbReference>
<feature type="compositionally biased region" description="Basic and acidic residues" evidence="6">
    <location>
        <begin position="155"/>
        <end position="170"/>
    </location>
</feature>
<evidence type="ECO:0000256" key="2">
    <source>
        <dbReference type="ARBA" id="ARBA00022692"/>
    </source>
</evidence>
<dbReference type="RefSeq" id="XP_020046118.1">
    <property type="nucleotide sequence ID" value="XM_020191919.1"/>
</dbReference>
<evidence type="ECO:0000256" key="7">
    <source>
        <dbReference type="SAM" id="Phobius"/>
    </source>
</evidence>
<keyword evidence="9" id="KW-1185">Reference proteome</keyword>
<name>A0A1D2VDU0_9ASCO</name>
<dbReference type="GO" id="GO:0000422">
    <property type="term" value="P:autophagy of mitochondrion"/>
    <property type="evidence" value="ECO:0007669"/>
    <property type="project" value="TreeGrafter"/>
</dbReference>
<sequence>MGTCLKVTKVIGTTTLGILAGSLTLQTFSIFPYLSDILPFTKKNDFQDNLNTLTSNIHKLIYSLGSISSSLFLLTFFKSPKRLRHPYLLYASIPVQFALGYLFFKTNLLESKLLSSIETDLGSKTPDPNELIKPQNVEKPKSSDAVKSNPQVSQLKRELREEPSHLDKSGFLKPDINDSAAEKVEEESNEHEHENENENNDDSPTIEKEVENSIYKADAETTLKKIKADYTLITSLVSLSFILSAIGIHGDIRG</sequence>
<evidence type="ECO:0000313" key="9">
    <source>
        <dbReference type="Proteomes" id="UP000095038"/>
    </source>
</evidence>
<evidence type="ECO:0000256" key="3">
    <source>
        <dbReference type="ARBA" id="ARBA00022989"/>
    </source>
</evidence>
<accession>A0A1D2VDU0</accession>
<comment type="subcellular location">
    <subcellularLocation>
        <location evidence="1">Membrane</location>
        <topology evidence="1">Multi-pass membrane protein</topology>
    </subcellularLocation>
</comment>
<evidence type="ECO:0000256" key="4">
    <source>
        <dbReference type="ARBA" id="ARBA00023136"/>
    </source>
</evidence>
<dbReference type="GO" id="GO:0016236">
    <property type="term" value="P:macroautophagy"/>
    <property type="evidence" value="ECO:0007669"/>
    <property type="project" value="TreeGrafter"/>
</dbReference>
<keyword evidence="4 7" id="KW-0472">Membrane</keyword>
<keyword evidence="2 7" id="KW-0812">Transmembrane</keyword>
<dbReference type="InParanoid" id="A0A1D2VDU0"/>
<dbReference type="GeneID" id="30965555"/>
<dbReference type="EMBL" id="KV454484">
    <property type="protein sequence ID" value="ODV59811.1"/>
    <property type="molecule type" value="Genomic_DNA"/>
</dbReference>
<dbReference type="Proteomes" id="UP000095038">
    <property type="component" value="Unassembled WGS sequence"/>
</dbReference>
<comment type="similarity">
    <text evidence="5">Belongs to the ATG33 family.</text>
</comment>
<dbReference type="InterPro" id="IPR051668">
    <property type="entry name" value="ATG33"/>
</dbReference>
<protein>
    <submittedName>
        <fullName evidence="8">Uncharacterized protein</fullName>
    </submittedName>
</protein>
<evidence type="ECO:0000256" key="5">
    <source>
        <dbReference type="ARBA" id="ARBA00038013"/>
    </source>
</evidence>
<evidence type="ECO:0000313" key="8">
    <source>
        <dbReference type="EMBL" id="ODV59811.1"/>
    </source>
</evidence>
<organism evidence="8 9">
    <name type="scientific">Ascoidea rubescens DSM 1968</name>
    <dbReference type="NCBI Taxonomy" id="1344418"/>
    <lineage>
        <taxon>Eukaryota</taxon>
        <taxon>Fungi</taxon>
        <taxon>Dikarya</taxon>
        <taxon>Ascomycota</taxon>
        <taxon>Saccharomycotina</taxon>
        <taxon>Saccharomycetes</taxon>
        <taxon>Ascoideaceae</taxon>
        <taxon>Ascoidea</taxon>
    </lineage>
</organism>
<feature type="transmembrane region" description="Helical" evidence="7">
    <location>
        <begin position="230"/>
        <end position="248"/>
    </location>
</feature>
<feature type="compositionally biased region" description="Polar residues" evidence="6">
    <location>
        <begin position="145"/>
        <end position="154"/>
    </location>
</feature>
<dbReference type="AlphaFoldDB" id="A0A1D2VDU0"/>
<dbReference type="PANTHER" id="PTHR37278">
    <property type="entry name" value="AUTOPHAGY-RELATED PROTEIN 33-RELATED"/>
    <property type="match status" value="1"/>
</dbReference>